<protein>
    <submittedName>
        <fullName evidence="6">MBL fold metallo-hydrolase</fullName>
    </submittedName>
</protein>
<comment type="cofactor">
    <cofactor evidence="1">
        <name>Zn(2+)</name>
        <dbReference type="ChEBI" id="CHEBI:29105"/>
    </cofactor>
</comment>
<reference evidence="6 7" key="1">
    <citation type="submission" date="2024-03" db="EMBL/GenBank/DDBJ databases">
        <title>Human intestinal bacterial collection.</title>
        <authorList>
            <person name="Pauvert C."/>
            <person name="Hitch T.C.A."/>
            <person name="Clavel T."/>
        </authorList>
    </citation>
    <scope>NUCLEOTIDE SEQUENCE [LARGE SCALE GENOMIC DNA]</scope>
    <source>
        <strain evidence="6 7">CLA-JM-H16</strain>
    </source>
</reference>
<dbReference type="PANTHER" id="PTHR46233">
    <property type="entry name" value="HYDROXYACYLGLUTATHIONE HYDROLASE GLOC"/>
    <property type="match status" value="1"/>
</dbReference>
<proteinExistence type="predicted"/>
<evidence type="ECO:0000313" key="6">
    <source>
        <dbReference type="EMBL" id="MEQ2369486.1"/>
    </source>
</evidence>
<comment type="caution">
    <text evidence="6">The sequence shown here is derived from an EMBL/GenBank/DDBJ whole genome shotgun (WGS) entry which is preliminary data.</text>
</comment>
<dbReference type="Pfam" id="PF00753">
    <property type="entry name" value="Lactamase_B"/>
    <property type="match status" value="1"/>
</dbReference>
<dbReference type="InterPro" id="IPR036866">
    <property type="entry name" value="RibonucZ/Hydroxyglut_hydro"/>
</dbReference>
<evidence type="ECO:0000313" key="7">
    <source>
        <dbReference type="Proteomes" id="UP001473063"/>
    </source>
</evidence>
<name>A0ABV1BCQ5_9FIRM</name>
<organism evidence="6 7">
    <name type="scientific">Blautia aquisgranensis</name>
    <dbReference type="NCBI Taxonomy" id="3133153"/>
    <lineage>
        <taxon>Bacteria</taxon>
        <taxon>Bacillati</taxon>
        <taxon>Bacillota</taxon>
        <taxon>Clostridia</taxon>
        <taxon>Lachnospirales</taxon>
        <taxon>Lachnospiraceae</taxon>
        <taxon>Blautia</taxon>
    </lineage>
</organism>
<dbReference type="EMBL" id="JBBMEJ010000001">
    <property type="protein sequence ID" value="MEQ2369486.1"/>
    <property type="molecule type" value="Genomic_DNA"/>
</dbReference>
<dbReference type="PANTHER" id="PTHR46233:SF3">
    <property type="entry name" value="HYDROXYACYLGLUTATHIONE HYDROLASE GLOC"/>
    <property type="match status" value="1"/>
</dbReference>
<dbReference type="Proteomes" id="UP001473063">
    <property type="component" value="Unassembled WGS sequence"/>
</dbReference>
<dbReference type="RefSeq" id="WP_178645333.1">
    <property type="nucleotide sequence ID" value="NZ_JBBMEJ010000001.1"/>
</dbReference>
<keyword evidence="3" id="KW-0378">Hydrolase</keyword>
<keyword evidence="7" id="KW-1185">Reference proteome</keyword>
<dbReference type="SMART" id="SM00849">
    <property type="entry name" value="Lactamase_B"/>
    <property type="match status" value="1"/>
</dbReference>
<sequence>MSKLEMQQCVLGQVFTNCYFLKNKETGELLIVDPGDYAQKVFQKVNDMQGKPVGILLTHGHFDHIMAVEDVKTKYQIPVYACRQEEEMLQDPSINMTIYRKACSVKPDVLLDDGQIFETAGFSIQVLHTPGHTKGSCCYYIKDEGVLFSGDTLFHGSVGRTDFPGGSSAEIVKSLHRLVDTLPEDTEVFPGHDTSTTIGYEKRYNPFV</sequence>
<evidence type="ECO:0000256" key="1">
    <source>
        <dbReference type="ARBA" id="ARBA00001947"/>
    </source>
</evidence>
<dbReference type="SUPFAM" id="SSF56281">
    <property type="entry name" value="Metallo-hydrolase/oxidoreductase"/>
    <property type="match status" value="1"/>
</dbReference>
<gene>
    <name evidence="6" type="ORF">WMO28_00745</name>
</gene>
<feature type="domain" description="Metallo-beta-lactamase" evidence="5">
    <location>
        <begin position="15"/>
        <end position="192"/>
    </location>
</feature>
<keyword evidence="4" id="KW-0862">Zinc</keyword>
<keyword evidence="2" id="KW-0479">Metal-binding</keyword>
<evidence type="ECO:0000256" key="2">
    <source>
        <dbReference type="ARBA" id="ARBA00022723"/>
    </source>
</evidence>
<accession>A0ABV1BCQ5</accession>
<evidence type="ECO:0000259" key="5">
    <source>
        <dbReference type="SMART" id="SM00849"/>
    </source>
</evidence>
<dbReference type="CDD" id="cd06262">
    <property type="entry name" value="metallo-hydrolase-like_MBL-fold"/>
    <property type="match status" value="1"/>
</dbReference>
<dbReference type="InterPro" id="IPR001279">
    <property type="entry name" value="Metallo-B-lactamas"/>
</dbReference>
<dbReference type="InterPro" id="IPR051453">
    <property type="entry name" value="MBL_Glyoxalase_II"/>
</dbReference>
<evidence type="ECO:0000256" key="3">
    <source>
        <dbReference type="ARBA" id="ARBA00022801"/>
    </source>
</evidence>
<dbReference type="Gene3D" id="3.60.15.10">
    <property type="entry name" value="Ribonuclease Z/Hydroxyacylglutathione hydrolase-like"/>
    <property type="match status" value="1"/>
</dbReference>
<evidence type="ECO:0000256" key="4">
    <source>
        <dbReference type="ARBA" id="ARBA00022833"/>
    </source>
</evidence>